<dbReference type="InterPro" id="IPR015943">
    <property type="entry name" value="WD40/YVTN_repeat-like_dom_sf"/>
</dbReference>
<dbReference type="EMBL" id="PEXW01000069">
    <property type="protein sequence ID" value="PIS40454.1"/>
    <property type="molecule type" value="Genomic_DNA"/>
</dbReference>
<dbReference type="Gene3D" id="2.130.10.10">
    <property type="entry name" value="YVTN repeat-like/Quinoprotein amine dehydrogenase"/>
    <property type="match status" value="1"/>
</dbReference>
<evidence type="ECO:0008006" key="4">
    <source>
        <dbReference type="Google" id="ProtNLM"/>
    </source>
</evidence>
<gene>
    <name evidence="2" type="ORF">COT26_03315</name>
</gene>
<evidence type="ECO:0000313" key="2">
    <source>
        <dbReference type="EMBL" id="PIS40454.1"/>
    </source>
</evidence>
<sequence>MKPRRLPSIPRARSIIKPGFSLIEAILAVSIFALLVTAFVGTYIYGKESTALAGARARANLLAEEGLEAGRSIRDGAFSNLTDGNHGLSSLSGIWNFSGTSDIDEIFTRQIAISTIDANTKQIVSNVSWQQNLQRTGQVSLTTRLTNWSRSTTGSWALPGLQAGFDLTAANSGNAAANAISIAYANQKVYLGRTNSAGREFYIFDVANPAVPALLGQRNLNGNPNHIVVVGNYAYIASSDNNSELQIVDISDPATIGNAGKLTTVDLTAANSGNATADAIALATDGSYLYMTRNGGNGLLIFDIQANPVNPGNPVGRTASATGVLNDIEVAGNYAYAASTDNNAEVQVFNVTNKTAPTRVGVLNLNNGDNNTNGLSIVYNNNSVFLGRTLSTFAPEFYVINVANPLTPTLTSTLEVNNSSVISISYDSVNHLAFMATTDVSNYFKVIDTNNLATPTIYGQLNLGPRPRQVIYAPDLDRVFIASMLNTQELQVIRPQ</sequence>
<evidence type="ECO:0000256" key="1">
    <source>
        <dbReference type="SAM" id="Phobius"/>
    </source>
</evidence>
<dbReference type="AlphaFoldDB" id="A0A2H0YPN2"/>
<keyword evidence="1" id="KW-0812">Transmembrane</keyword>
<dbReference type="InterPro" id="IPR011048">
    <property type="entry name" value="Haem_d1_sf"/>
</dbReference>
<dbReference type="InterPro" id="IPR051200">
    <property type="entry name" value="Host-pathogen_enzymatic-act"/>
</dbReference>
<keyword evidence="1" id="KW-0472">Membrane</keyword>
<dbReference type="Proteomes" id="UP000236845">
    <property type="component" value="Unassembled WGS sequence"/>
</dbReference>
<keyword evidence="1" id="KW-1133">Transmembrane helix</keyword>
<dbReference type="PANTHER" id="PTHR47197">
    <property type="entry name" value="PROTEIN NIRF"/>
    <property type="match status" value="1"/>
</dbReference>
<comment type="caution">
    <text evidence="2">The sequence shown here is derived from an EMBL/GenBank/DDBJ whole genome shotgun (WGS) entry which is preliminary data.</text>
</comment>
<dbReference type="InterPro" id="IPR013211">
    <property type="entry name" value="LVIVD"/>
</dbReference>
<dbReference type="PANTHER" id="PTHR47197:SF3">
    <property type="entry name" value="DIHYDRO-HEME D1 DEHYDROGENASE"/>
    <property type="match status" value="1"/>
</dbReference>
<dbReference type="SUPFAM" id="SSF51004">
    <property type="entry name" value="C-terminal (heme d1) domain of cytochrome cd1-nitrite reductase"/>
    <property type="match status" value="1"/>
</dbReference>
<organism evidence="2 3">
    <name type="scientific">Candidatus Kerfeldbacteria bacterium CG08_land_8_20_14_0_20_43_14</name>
    <dbReference type="NCBI Taxonomy" id="2014246"/>
    <lineage>
        <taxon>Bacteria</taxon>
        <taxon>Candidatus Kerfeldiibacteriota</taxon>
    </lineage>
</organism>
<dbReference type="Pfam" id="PF08309">
    <property type="entry name" value="LVIVD"/>
    <property type="match status" value="3"/>
</dbReference>
<protein>
    <recommendedName>
        <fullName evidence="4">LVIVD repeat protein</fullName>
    </recommendedName>
</protein>
<evidence type="ECO:0000313" key="3">
    <source>
        <dbReference type="Proteomes" id="UP000236845"/>
    </source>
</evidence>
<name>A0A2H0YPN2_9BACT</name>
<feature type="transmembrane region" description="Helical" evidence="1">
    <location>
        <begin position="21"/>
        <end position="46"/>
    </location>
</feature>
<accession>A0A2H0YPN2</accession>
<proteinExistence type="predicted"/>
<reference evidence="3" key="1">
    <citation type="submission" date="2017-09" db="EMBL/GenBank/DDBJ databases">
        <title>Depth-based differentiation of microbial function through sediment-hosted aquifers and enrichment of novel symbionts in the deep terrestrial subsurface.</title>
        <authorList>
            <person name="Probst A.J."/>
            <person name="Ladd B."/>
            <person name="Jarett J.K."/>
            <person name="Geller-Mcgrath D.E."/>
            <person name="Sieber C.M.K."/>
            <person name="Emerson J.B."/>
            <person name="Anantharaman K."/>
            <person name="Thomas B.C."/>
            <person name="Malmstrom R."/>
            <person name="Stieglmeier M."/>
            <person name="Klingl A."/>
            <person name="Woyke T."/>
            <person name="Ryan C.M."/>
            <person name="Banfield J.F."/>
        </authorList>
    </citation>
    <scope>NUCLEOTIDE SEQUENCE [LARGE SCALE GENOMIC DNA]</scope>
</reference>